<dbReference type="Pfam" id="PF17802">
    <property type="entry name" value="SpaA"/>
    <property type="match status" value="3"/>
</dbReference>
<keyword evidence="3" id="KW-0732">Signal</keyword>
<dbReference type="EMBL" id="JAARWN010000007">
    <property type="protein sequence ID" value="MBC1936534.1"/>
    <property type="molecule type" value="Genomic_DNA"/>
</dbReference>
<evidence type="ECO:0000256" key="1">
    <source>
        <dbReference type="ARBA" id="ARBA00007257"/>
    </source>
</evidence>
<feature type="transmembrane region" description="Helical" evidence="5">
    <location>
        <begin position="793"/>
        <end position="813"/>
    </location>
</feature>
<evidence type="ECO:0000259" key="6">
    <source>
        <dbReference type="Pfam" id="PF17802"/>
    </source>
</evidence>
<dbReference type="Proteomes" id="UP000535908">
    <property type="component" value="Unassembled WGS sequence"/>
</dbReference>
<evidence type="ECO:0000256" key="5">
    <source>
        <dbReference type="SAM" id="Phobius"/>
    </source>
</evidence>
<feature type="domain" description="SpaA-like prealbumin fold" evidence="6">
    <location>
        <begin position="462"/>
        <end position="549"/>
    </location>
</feature>
<dbReference type="Gene3D" id="2.60.40.740">
    <property type="match status" value="2"/>
</dbReference>
<name>A0A7X1CQ06_9LIST</name>
<feature type="domain" description="SpaA-like prealbumin fold" evidence="6">
    <location>
        <begin position="555"/>
        <end position="639"/>
    </location>
</feature>
<dbReference type="InterPro" id="IPR013783">
    <property type="entry name" value="Ig-like_fold"/>
</dbReference>
<evidence type="ECO:0000256" key="2">
    <source>
        <dbReference type="ARBA" id="ARBA00022525"/>
    </source>
</evidence>
<keyword evidence="2" id="KW-0964">Secreted</keyword>
<reference evidence="7 8" key="1">
    <citation type="submission" date="2020-03" db="EMBL/GenBank/DDBJ databases">
        <title>Soil Listeria distribution.</title>
        <authorList>
            <person name="Liao J."/>
            <person name="Wiedmann M."/>
        </authorList>
    </citation>
    <scope>NUCLEOTIDE SEQUENCE [LARGE SCALE GENOMIC DNA]</scope>
    <source>
        <strain evidence="7 8">FSL L7-0741</strain>
    </source>
</reference>
<protein>
    <submittedName>
        <fullName evidence="7">LPXTG cell wall anchor domain-containing protein</fullName>
    </submittedName>
</protein>
<organism evidence="7 8">
    <name type="scientific">Listeria grandensis</name>
    <dbReference type="NCBI Taxonomy" id="1494963"/>
    <lineage>
        <taxon>Bacteria</taxon>
        <taxon>Bacillati</taxon>
        <taxon>Bacillota</taxon>
        <taxon>Bacilli</taxon>
        <taxon>Bacillales</taxon>
        <taxon>Listeriaceae</taxon>
        <taxon>Listeria</taxon>
    </lineage>
</organism>
<proteinExistence type="inferred from homology"/>
<gene>
    <name evidence="7" type="ORF">HCA69_09170</name>
</gene>
<comment type="caution">
    <text evidence="7">The sequence shown here is derived from an EMBL/GenBank/DDBJ whole genome shotgun (WGS) entry which is preliminary data.</text>
</comment>
<feature type="domain" description="SpaA-like prealbumin fold" evidence="6">
    <location>
        <begin position="644"/>
        <end position="731"/>
    </location>
</feature>
<feature type="compositionally biased region" description="Low complexity" evidence="4">
    <location>
        <begin position="738"/>
        <end position="751"/>
    </location>
</feature>
<dbReference type="SUPFAM" id="SSF49478">
    <property type="entry name" value="Cna protein B-type domain"/>
    <property type="match status" value="3"/>
</dbReference>
<evidence type="ECO:0000313" key="8">
    <source>
        <dbReference type="Proteomes" id="UP000535908"/>
    </source>
</evidence>
<sequence>MKRLISLMTVLVLFGSMLLPGVVGQASVDQGNFDIALKAYEDPIISNGQVNLKVTLSADANTIVDENGLVKVTIPREIFSSGDLSNIHSDAFIFDHMENPAKDDPDSIAVFVKPDSSYNEGAAWSASFQLAFQAPLLRPGTEIKPEQTFNVAYNGKSDSQTLRVKVEEGGNPAPFEKWWKSAVDSNGIGILEEDDSKYNIFHLAVNADRSFELGDVTITDQIPDGLSVEQDPVETPNIEATDATTVKGIRIVEVAADGSRKYVTSQYRDAIFFDETTQRLEVNFKNLTKTDSFLIEYRVNMETNKEVYKNTATMTSTDVGEVSDSVLVRPDSNTNFNKALTKSVNKEFLIGDDTKLAYTLTLRSIIGTIKAGQIFTDTLDSRLKYSKMISGMELFDVRQEGQTLTFTAKKDMELGTKGEVVFEVDASGVAVGDTVTNKSEIELDNEQYDSNTVATKRVSNAILIQKVDQDDANKLLAGATFQLLNKDGEVVREGVTDASGQLIFKDVVPGAYEAVETAAPEGYILDKTPIPVVVEADSEDTISLVVKNKRNNTGVIQVEKRDAESKEKLANAKFTLTSENGVQSGTTDATGNLRFEHLTPGEYTLEEVEAPEGYVIDNAKRVIQIVSGEEKTITVTFENSRMKGSVMLTKKDSKTKEALEGVEFQLLDKQGHVVEDHLVTDEKGQILVGDLDWGEYMFKEVKAQEGYRIDENELAFEVNQENVSQMIELTKYNERIEPNIPEEPITPLEPSVPEEPSKPEKPSIPKEPNIPGETNTSEKPSKQPALPTTGDSGMQWFMMIGIILSTFGMRAYLQTRK</sequence>
<comment type="similarity">
    <text evidence="1">Belongs to the serine-aspartate repeat-containing protein (SDr) family.</text>
</comment>
<dbReference type="InterPro" id="IPR008966">
    <property type="entry name" value="Adhesion_dom_sf"/>
</dbReference>
<dbReference type="AlphaFoldDB" id="A0A7X1CQ06"/>
<dbReference type="PANTHER" id="PTHR36108:SF13">
    <property type="entry name" value="COLOSSIN-B-RELATED"/>
    <property type="match status" value="1"/>
</dbReference>
<feature type="region of interest" description="Disordered" evidence="4">
    <location>
        <begin position="738"/>
        <end position="791"/>
    </location>
</feature>
<keyword evidence="5" id="KW-0812">Transmembrane</keyword>
<evidence type="ECO:0000256" key="4">
    <source>
        <dbReference type="SAM" id="MobiDB-lite"/>
    </source>
</evidence>
<feature type="compositionally biased region" description="Basic and acidic residues" evidence="4">
    <location>
        <begin position="755"/>
        <end position="764"/>
    </location>
</feature>
<dbReference type="SUPFAM" id="SSF49401">
    <property type="entry name" value="Bacterial adhesins"/>
    <property type="match status" value="1"/>
</dbReference>
<accession>A0A7X1CQ06</accession>
<keyword evidence="5" id="KW-1133">Transmembrane helix</keyword>
<evidence type="ECO:0000256" key="3">
    <source>
        <dbReference type="ARBA" id="ARBA00022729"/>
    </source>
</evidence>
<dbReference type="RefSeq" id="WP_185526122.1">
    <property type="nucleotide sequence ID" value="NZ_JAARWN010000007.1"/>
</dbReference>
<keyword evidence="5" id="KW-0472">Membrane</keyword>
<evidence type="ECO:0000313" key="7">
    <source>
        <dbReference type="EMBL" id="MBC1936534.1"/>
    </source>
</evidence>
<dbReference type="InterPro" id="IPR041033">
    <property type="entry name" value="SpaA_PFL_dom_1"/>
</dbReference>
<dbReference type="Gene3D" id="2.60.40.10">
    <property type="entry name" value="Immunoglobulins"/>
    <property type="match status" value="3"/>
</dbReference>
<dbReference type="NCBIfam" id="TIGR01167">
    <property type="entry name" value="LPXTG_anchor"/>
    <property type="match status" value="1"/>
</dbReference>
<dbReference type="PANTHER" id="PTHR36108">
    <property type="entry name" value="COLOSSIN-B-RELATED"/>
    <property type="match status" value="1"/>
</dbReference>